<sequence>ANKELYSEILGNTLKAIREIEKLLNIKLSEHYIEFLQAGIGNYIYNPDSIDEFRAYDAEELYGFNYIGEKVGDSAIEELKDFLIVGQDEGENSYFFDIHNTLHYGINTFWRVDRSLCSDFEIVGKTFIDFLEQIVLRKPINALHPFEKEKKTISGNNKAFFIKKLCEQMSADELYITSNKISVSKNYLSEIKRRNDVRFISTEYSNQHIETLIKLQNIMNNAFPTSFVFLLLHLDDFSFYQGNIFFLLLLDEQLEVLNIGKKSKTYLKNMFIFACNSYSLSSKINGSYFDYFFIDPTNKLDEGPDAIYMISEKSKKLAEACYIAKDIVDFFRSFAEGKELSTTPIGTIPGE</sequence>
<name>A0A9E2L168_9SPIR</name>
<dbReference type="InterPro" id="IPR037883">
    <property type="entry name" value="Knr4/Smi1-like_sf"/>
</dbReference>
<proteinExistence type="predicted"/>
<dbReference type="InterPro" id="IPR018958">
    <property type="entry name" value="Knr4/Smi1-like_dom"/>
</dbReference>
<accession>A0A9E2L168</accession>
<evidence type="ECO:0000259" key="1">
    <source>
        <dbReference type="SMART" id="SM00860"/>
    </source>
</evidence>
<dbReference type="Gene3D" id="3.40.1580.10">
    <property type="entry name" value="SMI1/KNR4-like"/>
    <property type="match status" value="1"/>
</dbReference>
<evidence type="ECO:0000313" key="3">
    <source>
        <dbReference type="Proteomes" id="UP000823914"/>
    </source>
</evidence>
<dbReference type="Pfam" id="PF09346">
    <property type="entry name" value="SMI1_KNR4"/>
    <property type="match status" value="1"/>
</dbReference>
<organism evidence="2 3">
    <name type="scientific">Candidatus Treponema excrementipullorum</name>
    <dbReference type="NCBI Taxonomy" id="2838768"/>
    <lineage>
        <taxon>Bacteria</taxon>
        <taxon>Pseudomonadati</taxon>
        <taxon>Spirochaetota</taxon>
        <taxon>Spirochaetia</taxon>
        <taxon>Spirochaetales</taxon>
        <taxon>Treponemataceae</taxon>
        <taxon>Treponema</taxon>
    </lineage>
</organism>
<reference evidence="2" key="1">
    <citation type="journal article" date="2021" name="PeerJ">
        <title>Extensive microbial diversity within the chicken gut microbiome revealed by metagenomics and culture.</title>
        <authorList>
            <person name="Gilroy R."/>
            <person name="Ravi A."/>
            <person name="Getino M."/>
            <person name="Pursley I."/>
            <person name="Horton D.L."/>
            <person name="Alikhan N.F."/>
            <person name="Baker D."/>
            <person name="Gharbi K."/>
            <person name="Hall N."/>
            <person name="Watson M."/>
            <person name="Adriaenssens E.M."/>
            <person name="Foster-Nyarko E."/>
            <person name="Jarju S."/>
            <person name="Secka A."/>
            <person name="Antonio M."/>
            <person name="Oren A."/>
            <person name="Chaudhuri R.R."/>
            <person name="La Ragione R."/>
            <person name="Hildebrand F."/>
            <person name="Pallen M.J."/>
        </authorList>
    </citation>
    <scope>NUCLEOTIDE SEQUENCE</scope>
    <source>
        <strain evidence="2">Gambia15-2214</strain>
    </source>
</reference>
<reference evidence="2" key="2">
    <citation type="submission" date="2021-04" db="EMBL/GenBank/DDBJ databases">
        <authorList>
            <person name="Gilroy R."/>
        </authorList>
    </citation>
    <scope>NUCLEOTIDE SEQUENCE</scope>
    <source>
        <strain evidence="2">Gambia15-2214</strain>
    </source>
</reference>
<dbReference type="AlphaFoldDB" id="A0A9E2L168"/>
<feature type="domain" description="Knr4/Smi1-like" evidence="1">
    <location>
        <begin position="11"/>
        <end position="133"/>
    </location>
</feature>
<dbReference type="EMBL" id="JAHLFV010000064">
    <property type="protein sequence ID" value="MBU3849494.1"/>
    <property type="molecule type" value="Genomic_DNA"/>
</dbReference>
<dbReference type="Proteomes" id="UP000823914">
    <property type="component" value="Unassembled WGS sequence"/>
</dbReference>
<feature type="non-terminal residue" evidence="2">
    <location>
        <position position="1"/>
    </location>
</feature>
<comment type="caution">
    <text evidence="2">The sequence shown here is derived from an EMBL/GenBank/DDBJ whole genome shotgun (WGS) entry which is preliminary data.</text>
</comment>
<gene>
    <name evidence="2" type="ORF">IAA16_02890</name>
</gene>
<evidence type="ECO:0000313" key="2">
    <source>
        <dbReference type="EMBL" id="MBU3849494.1"/>
    </source>
</evidence>
<dbReference type="SMART" id="SM00860">
    <property type="entry name" value="SMI1_KNR4"/>
    <property type="match status" value="1"/>
</dbReference>
<dbReference type="SUPFAM" id="SSF160631">
    <property type="entry name" value="SMI1/KNR4-like"/>
    <property type="match status" value="2"/>
</dbReference>
<protein>
    <submittedName>
        <fullName evidence="2">SMI1/KNR4 family protein</fullName>
    </submittedName>
</protein>